<dbReference type="Pfam" id="PF14226">
    <property type="entry name" value="DIOX_N"/>
    <property type="match status" value="1"/>
</dbReference>
<protein>
    <recommendedName>
        <fullName evidence="4">Non-haem dioxygenase N-terminal domain-containing protein</fullName>
    </recommendedName>
</protein>
<reference evidence="6" key="1">
    <citation type="journal article" date="2019" name="Gigascience">
        <title>De novo genome assembly of the endangered Acer yangbiense, a plant species with extremely small populations endemic to Yunnan Province, China.</title>
        <authorList>
            <person name="Yang J."/>
            <person name="Wariss H.M."/>
            <person name="Tao L."/>
            <person name="Zhang R."/>
            <person name="Yun Q."/>
            <person name="Hollingsworth P."/>
            <person name="Dao Z."/>
            <person name="Luo G."/>
            <person name="Guo H."/>
            <person name="Ma Y."/>
            <person name="Sun W."/>
        </authorList>
    </citation>
    <scope>NUCLEOTIDE SEQUENCE [LARGE SCALE GENOMIC DNA]</scope>
    <source>
        <strain evidence="6">cv. br00</strain>
    </source>
</reference>
<dbReference type="PANTHER" id="PTHR34945">
    <property type="entry name" value="2-OXOGLUTARATE (2OG) AND FE(II)-DEPENDENT OXYGENASE SUPERFAMILY PROTEIN"/>
    <property type="match status" value="1"/>
</dbReference>
<name>A0A5N5LNK2_9ROSI</name>
<evidence type="ECO:0000259" key="4">
    <source>
        <dbReference type="Pfam" id="PF14226"/>
    </source>
</evidence>
<dbReference type="Proteomes" id="UP000326939">
    <property type="component" value="Chromosome 8"/>
</dbReference>
<dbReference type="InterPro" id="IPR027443">
    <property type="entry name" value="IPNS-like_sf"/>
</dbReference>
<feature type="domain" description="Non-haem dioxygenase N-terminal" evidence="4">
    <location>
        <begin position="56"/>
        <end position="123"/>
    </location>
</feature>
<dbReference type="AlphaFoldDB" id="A0A5N5LNK2"/>
<dbReference type="Gene3D" id="2.60.120.330">
    <property type="entry name" value="B-lactam Antibiotic, Isopenicillin N Synthase, Chain"/>
    <property type="match status" value="2"/>
</dbReference>
<dbReference type="SUPFAM" id="SSF51197">
    <property type="entry name" value="Clavaminate synthase-like"/>
    <property type="match status" value="1"/>
</dbReference>
<keyword evidence="1" id="KW-0479">Metal-binding</keyword>
<proteinExistence type="predicted"/>
<accession>A0A5N5LNK2</accession>
<keyword evidence="2" id="KW-0408">Iron</keyword>
<organism evidence="5 6">
    <name type="scientific">Salix brachista</name>
    <dbReference type="NCBI Taxonomy" id="2182728"/>
    <lineage>
        <taxon>Eukaryota</taxon>
        <taxon>Viridiplantae</taxon>
        <taxon>Streptophyta</taxon>
        <taxon>Embryophyta</taxon>
        <taxon>Tracheophyta</taxon>
        <taxon>Spermatophyta</taxon>
        <taxon>Magnoliopsida</taxon>
        <taxon>eudicotyledons</taxon>
        <taxon>Gunneridae</taxon>
        <taxon>Pentapetalae</taxon>
        <taxon>rosids</taxon>
        <taxon>fabids</taxon>
        <taxon>Malpighiales</taxon>
        <taxon>Salicaceae</taxon>
        <taxon>Saliceae</taxon>
        <taxon>Salix</taxon>
    </lineage>
</organism>
<evidence type="ECO:0000256" key="3">
    <source>
        <dbReference type="SAM" id="MobiDB-lite"/>
    </source>
</evidence>
<evidence type="ECO:0000313" key="5">
    <source>
        <dbReference type="EMBL" id="KAB5544375.1"/>
    </source>
</evidence>
<sequence length="356" mass="38844">MDNTTAAPPPTPSAQPNSQLASSAAAADALSRLLHRLPPTLSLPTRRSNPAATSFPLISLSDPNLQDLLFSASSQLGYFQLTNHNIPSHLATSAELESVSLFDLPKDKKESHFPKNWPLGFEGGEYGNGESFWLDTECSTVSTELVLASLPQLTRALEKVGLEVIELLSKGAGFENPLAEDPTRNCSLLWLHGALDGNDGLSGGSYPYIVGLQYQIRCQKYSLLSDSGWVTVLPQVDSIMVTVGDIAQVWSNGRLKKVRGRPVASLGDCEKSSCISMSLFVTLPSESAVSPLLPKVTADGVNAKEDEIGEDEEQDDIHSICKTGRRLFSSFSFEDYAWRVYHEPLLFKDPLDKYRI</sequence>
<feature type="region of interest" description="Disordered" evidence="3">
    <location>
        <begin position="1"/>
        <end position="22"/>
    </location>
</feature>
<evidence type="ECO:0000256" key="1">
    <source>
        <dbReference type="ARBA" id="ARBA00022723"/>
    </source>
</evidence>
<evidence type="ECO:0000313" key="6">
    <source>
        <dbReference type="Proteomes" id="UP000326939"/>
    </source>
</evidence>
<dbReference type="PANTHER" id="PTHR34945:SF2">
    <property type="entry name" value="2-OXOGLUTARATE (2OG) AND FE(II)-DEPENDENT OXYGENASE SUPERFAMILY PROTEIN"/>
    <property type="match status" value="1"/>
</dbReference>
<gene>
    <name evidence="5" type="ORF">DKX38_012487</name>
</gene>
<evidence type="ECO:0000256" key="2">
    <source>
        <dbReference type="ARBA" id="ARBA00023004"/>
    </source>
</evidence>
<comment type="caution">
    <text evidence="5">The sequence shown here is derived from an EMBL/GenBank/DDBJ whole genome shotgun (WGS) entry which is preliminary data.</text>
</comment>
<dbReference type="GO" id="GO:0046872">
    <property type="term" value="F:metal ion binding"/>
    <property type="evidence" value="ECO:0007669"/>
    <property type="project" value="UniProtKB-KW"/>
</dbReference>
<dbReference type="InterPro" id="IPR026992">
    <property type="entry name" value="DIOX_N"/>
</dbReference>
<dbReference type="EMBL" id="VDCV01000008">
    <property type="protein sequence ID" value="KAB5544375.1"/>
    <property type="molecule type" value="Genomic_DNA"/>
</dbReference>
<keyword evidence="6" id="KW-1185">Reference proteome</keyword>